<organism evidence="1 2">
    <name type="scientific">Phytophthora aleatoria</name>
    <dbReference type="NCBI Taxonomy" id="2496075"/>
    <lineage>
        <taxon>Eukaryota</taxon>
        <taxon>Sar</taxon>
        <taxon>Stramenopiles</taxon>
        <taxon>Oomycota</taxon>
        <taxon>Peronosporomycetes</taxon>
        <taxon>Peronosporales</taxon>
        <taxon>Peronosporaceae</taxon>
        <taxon>Phytophthora</taxon>
    </lineage>
</organism>
<dbReference type="PANTHER" id="PTHR22538:SF1">
    <property type="entry name" value="VWFD DOMAIN-CONTAINING PROTEIN"/>
    <property type="match status" value="1"/>
</dbReference>
<evidence type="ECO:0000313" key="2">
    <source>
        <dbReference type="Proteomes" id="UP000709295"/>
    </source>
</evidence>
<name>A0A8J5J1G9_9STRA</name>
<dbReference type="AlphaFoldDB" id="A0A8J5J1G9"/>
<dbReference type="EMBL" id="JAENGY010001179">
    <property type="protein sequence ID" value="KAG6951663.1"/>
    <property type="molecule type" value="Genomic_DNA"/>
</dbReference>
<dbReference type="PANTHER" id="PTHR22538">
    <property type="entry name" value="CILIA- AND FLAGELLA-ASSOCIATED PROTEIN 74"/>
    <property type="match status" value="1"/>
</dbReference>
<evidence type="ECO:0000313" key="1">
    <source>
        <dbReference type="EMBL" id="KAG6951663.1"/>
    </source>
</evidence>
<accession>A0A8J5J1G9</accession>
<sequence length="738" mass="80942">MKFAVLDTENNAWTSDDLQQKTCDRILAVGNSSSKSKISDTIIITHSMGNLILVGAIATGKCMLDSTTSTWVGIAGPMSGSMASDYFQASCADKTTAVVQKYVDAIGMCPIKDAIKSMATQSGNHSSPGLNQTYAAAQRVYQTNVDALACSESESGLFSIFQVKFWVMHRLVPFMSVENDGMVEFKSCAGGIAASQFGTSWQNRFYKTELNHYDTTFRAGEGISNKAKMPLNLQQQRHLRDEAPSDWPSLRFHFKVKRDSMDIYGHTGFSLFANPVVSADDTSVLYDVFAKFKEGTSVYNYTRVDGVAYVQTTETTSGTSTTQCLSPGMNDFPPINAIISSLSEARPASKANSSIKCNGSIFKVVVNALNFILCASGNGFNMYGHDMDITVSYREDRVNIVAPKSDDDCEAEEVSSSVSLIGRALLTGTKVPKEELRNLEAELSIWSDDDDDEDASCSCKSTPRPCIFIHGLGVKAETVKLEDSLPYWGKHIQDHAPCCSSIKFAHLNTVNYTWLNGTQQQQVCNRALAVSNSSTKRVIKDTIVVTHSMGSLMLAGAIAHGRCKLDPSSTWVSTAAPMIGSMAPDYAQKVCAGDTNLIAEKLAEFKDQCPVQQATKSLAYMNGSYSTPRLNKAYKIAQEVYRTNVSAVMCSESYSGILSSYQASFWILGEMIPHKSSKNDGTVEFDSCATGLDVSEFGDTYKSRFYRTKLNHYDMQFRGGDAFWNKAKMPVKWFECLL</sequence>
<protein>
    <submittedName>
        <fullName evidence="1">Uncharacterized protein</fullName>
    </submittedName>
</protein>
<gene>
    <name evidence="1" type="ORF">JG688_00013634</name>
</gene>
<dbReference type="Proteomes" id="UP000709295">
    <property type="component" value="Unassembled WGS sequence"/>
</dbReference>
<comment type="caution">
    <text evidence="1">The sequence shown here is derived from an EMBL/GenBank/DDBJ whole genome shotgun (WGS) entry which is preliminary data.</text>
</comment>
<keyword evidence="2" id="KW-1185">Reference proteome</keyword>
<proteinExistence type="predicted"/>
<reference evidence="1" key="1">
    <citation type="submission" date="2021-01" db="EMBL/GenBank/DDBJ databases">
        <title>Phytophthora aleatoria, a newly-described species from Pinus radiata is distinct from Phytophthora cactorum isolates based on comparative genomics.</title>
        <authorList>
            <person name="Mcdougal R."/>
            <person name="Panda P."/>
            <person name="Williams N."/>
            <person name="Studholme D.J."/>
        </authorList>
    </citation>
    <scope>NUCLEOTIDE SEQUENCE</scope>
    <source>
        <strain evidence="1">NZFS 4037</strain>
    </source>
</reference>